<reference evidence="2" key="1">
    <citation type="journal article" date="2014" name="Int. J. Syst. Evol. Microbiol.">
        <title>Complete genome sequence of Corynebacterium casei LMG S-19264T (=DSM 44701T), isolated from a smear-ripened cheese.</title>
        <authorList>
            <consortium name="US DOE Joint Genome Institute (JGI-PGF)"/>
            <person name="Walter F."/>
            <person name="Albersmeier A."/>
            <person name="Kalinowski J."/>
            <person name="Ruckert C."/>
        </authorList>
    </citation>
    <scope>NUCLEOTIDE SEQUENCE</scope>
    <source>
        <strain evidence="2">CGMCC 1.8984</strain>
    </source>
</reference>
<feature type="signal peptide" evidence="1">
    <location>
        <begin position="1"/>
        <end position="24"/>
    </location>
</feature>
<reference evidence="2" key="2">
    <citation type="submission" date="2020-09" db="EMBL/GenBank/DDBJ databases">
        <authorList>
            <person name="Sun Q."/>
            <person name="Zhou Y."/>
        </authorList>
    </citation>
    <scope>NUCLEOTIDE SEQUENCE</scope>
    <source>
        <strain evidence="2">CGMCC 1.8984</strain>
    </source>
</reference>
<keyword evidence="3" id="KW-1185">Reference proteome</keyword>
<organism evidence="2 3">
    <name type="scientific">Agromyces bauzanensis</name>
    <dbReference type="NCBI Taxonomy" id="1308924"/>
    <lineage>
        <taxon>Bacteria</taxon>
        <taxon>Bacillati</taxon>
        <taxon>Actinomycetota</taxon>
        <taxon>Actinomycetes</taxon>
        <taxon>Micrococcales</taxon>
        <taxon>Microbacteriaceae</taxon>
        <taxon>Agromyces</taxon>
    </lineage>
</organism>
<comment type="caution">
    <text evidence="2">The sequence shown here is derived from an EMBL/GenBank/DDBJ whole genome shotgun (WGS) entry which is preliminary data.</text>
</comment>
<gene>
    <name evidence="2" type="ORF">GCM10011372_04580</name>
</gene>
<proteinExistence type="predicted"/>
<dbReference type="EMBL" id="BMMD01000001">
    <property type="protein sequence ID" value="GGJ69793.1"/>
    <property type="molecule type" value="Genomic_DNA"/>
</dbReference>
<dbReference type="AlphaFoldDB" id="A0A917PBC9"/>
<feature type="chain" id="PRO_5039526447" evidence="1">
    <location>
        <begin position="25"/>
        <end position="351"/>
    </location>
</feature>
<dbReference type="RefSeq" id="WP_188741787.1">
    <property type="nucleotide sequence ID" value="NZ_BAABFW010000041.1"/>
</dbReference>
<accession>A0A917PBC9</accession>
<sequence>MRTFKRAVALSAALSVALTGGTLAVALSAAATTGDEAEKRKVFPDSAIENTVVDTASLPLYTARIGSVDGPEVEYVVLESSQKKDARERGVNFSPKLANAAGTDAVQLAEFVDGTLVFPAGVDFSPELIVADDPAGFPPETAEPGSIGEEGYTPLVQLPDGTVLNAPQVANSTGDHDKLIARENVDGVERGVFTETEGFYEGHEVYYLSFDASDPLIAALENATYAPALNAAPGLGSNEEDSARSGIAPIVNGQTGVDNENRQGLNSALLGEGDALNIVQSIPRHADEWSPLWDVHATVWTEAAVAAGDNVLQDDFADIAELAEDGLVTSLDGGAWRAIGIVINCPIISID</sequence>
<evidence type="ECO:0000313" key="2">
    <source>
        <dbReference type="EMBL" id="GGJ69793.1"/>
    </source>
</evidence>
<keyword evidence="1" id="KW-0732">Signal</keyword>
<evidence type="ECO:0000313" key="3">
    <source>
        <dbReference type="Proteomes" id="UP000636956"/>
    </source>
</evidence>
<name>A0A917PBC9_9MICO</name>
<dbReference type="Proteomes" id="UP000636956">
    <property type="component" value="Unassembled WGS sequence"/>
</dbReference>
<evidence type="ECO:0000256" key="1">
    <source>
        <dbReference type="SAM" id="SignalP"/>
    </source>
</evidence>
<protein>
    <submittedName>
        <fullName evidence="2">Uncharacterized protein</fullName>
    </submittedName>
</protein>